<evidence type="ECO:0000313" key="2">
    <source>
        <dbReference type="EMBL" id="NEX60697.1"/>
    </source>
</evidence>
<organism evidence="2 3">
    <name type="scientific">Noviherbaspirillum galbum</name>
    <dbReference type="NCBI Taxonomy" id="2709383"/>
    <lineage>
        <taxon>Bacteria</taxon>
        <taxon>Pseudomonadati</taxon>
        <taxon>Pseudomonadota</taxon>
        <taxon>Betaproteobacteria</taxon>
        <taxon>Burkholderiales</taxon>
        <taxon>Oxalobacteraceae</taxon>
        <taxon>Noviherbaspirillum</taxon>
    </lineage>
</organism>
<dbReference type="EMBL" id="JAAIVB010000014">
    <property type="protein sequence ID" value="NEX60697.1"/>
    <property type="molecule type" value="Genomic_DNA"/>
</dbReference>
<dbReference type="Gene3D" id="3.40.50.11290">
    <property type="match status" value="1"/>
</dbReference>
<dbReference type="SUPFAM" id="SSF56059">
    <property type="entry name" value="Glutathione synthetase ATP-binding domain-like"/>
    <property type="match status" value="1"/>
</dbReference>
<comment type="caution">
    <text evidence="2">The sequence shown here is derived from an EMBL/GenBank/DDBJ whole genome shotgun (WGS) entry which is preliminary data.</text>
</comment>
<dbReference type="Gene3D" id="3.30.1490.270">
    <property type="match status" value="1"/>
</dbReference>
<dbReference type="PANTHER" id="PTHR34595:SF7">
    <property type="entry name" value="SLL1039 PROTEIN"/>
    <property type="match status" value="1"/>
</dbReference>
<dbReference type="InterPro" id="IPR025841">
    <property type="entry name" value="CP_ATPgrasp_2"/>
</dbReference>
<dbReference type="Pfam" id="PF14403">
    <property type="entry name" value="CP_ATPgrasp_2"/>
    <property type="match status" value="1"/>
</dbReference>
<accession>A0A6B3SIP7</accession>
<dbReference type="Proteomes" id="UP000482155">
    <property type="component" value="Unassembled WGS sequence"/>
</dbReference>
<dbReference type="InterPro" id="IPR051680">
    <property type="entry name" value="ATP-dep_Glu-Cys_Ligase-2"/>
</dbReference>
<proteinExistence type="predicted"/>
<evidence type="ECO:0000313" key="3">
    <source>
        <dbReference type="Proteomes" id="UP000482155"/>
    </source>
</evidence>
<dbReference type="InterPro" id="IPR016450">
    <property type="entry name" value="UCP005522"/>
</dbReference>
<dbReference type="PIRSF" id="PIRSF005522">
    <property type="entry name" value="UCP005522"/>
    <property type="match status" value="1"/>
</dbReference>
<gene>
    <name evidence="2" type="ORF">G3574_06375</name>
</gene>
<dbReference type="PANTHER" id="PTHR34595">
    <property type="entry name" value="BLR5612 PROTEIN"/>
    <property type="match status" value="1"/>
</dbReference>
<sequence length="471" mass="52306">MANFYNEMQAGADGAVREHYQAFGDWLAEQPPEGIERKRAESDLIFRRVGITFAVYGNEAGTERLIPFDIIPRIIPASEWRQLEAGLVQRVKALNMFIHDIYHDQNIVKAGVIPAEQIFKNAQYRPEMQGISVASDIYAHIAGIDIVRAGEGEFYVLEDNLRVPSGVSYMLENRKMMMRLFPDLFARYQVAPVAHYPDMLLDNLRSVAPVGVDDPTAVVMTPGMYNSAYFEHAFLAQQMGIELVEGKDLFVSDNTVFMRTTRGPRRVDVIYRRIDDDFLDPLAFRPDSSLGVPGLLAAYRAGRVTLANAIGTGVADDKSIYPYVPDMIKFYLSEAPILNNVPTYQCRRKEDLAYTLANLSKLVVKEVHGAGGYGMLVGPASTDAEIEQFRQRLLTRPDGYIAQPTLALSACPTYVDAGIAPRHIDLRPFVLSGKTVSMVKGGLTRVALKEGSLVVNSSQGGGTKDTWVLER</sequence>
<dbReference type="RefSeq" id="WP_163961369.1">
    <property type="nucleotide sequence ID" value="NZ_JAAIVB010000014.1"/>
</dbReference>
<dbReference type="AlphaFoldDB" id="A0A6B3SIP7"/>
<reference evidence="2 3" key="1">
    <citation type="submission" date="2020-02" db="EMBL/GenBank/DDBJ databases">
        <authorList>
            <person name="Kim M.K."/>
        </authorList>
    </citation>
    <scope>NUCLEOTIDE SEQUENCE [LARGE SCALE GENOMIC DNA]</scope>
    <source>
        <strain evidence="2 3">17J57-3</strain>
    </source>
</reference>
<name>A0A6B3SIP7_9BURK</name>
<protein>
    <submittedName>
        <fullName evidence="2">Circularly permuted type 2 ATP-grasp protein</fullName>
    </submittedName>
</protein>
<keyword evidence="3" id="KW-1185">Reference proteome</keyword>
<evidence type="ECO:0000259" key="1">
    <source>
        <dbReference type="Pfam" id="PF14403"/>
    </source>
</evidence>
<feature type="domain" description="Circularly permuted ATP-grasp type 2" evidence="1">
    <location>
        <begin position="72"/>
        <end position="447"/>
    </location>
</feature>